<evidence type="ECO:0000256" key="5">
    <source>
        <dbReference type="ARBA" id="ARBA00058118"/>
    </source>
</evidence>
<comment type="subcellular location">
    <subcellularLocation>
        <location evidence="6">Cytoplasm</location>
    </subcellularLocation>
</comment>
<evidence type="ECO:0000313" key="13">
    <source>
        <dbReference type="Proteomes" id="UP000032633"/>
    </source>
</evidence>
<dbReference type="GO" id="GO:0005737">
    <property type="term" value="C:cytoplasm"/>
    <property type="evidence" value="ECO:0007669"/>
    <property type="project" value="UniProtKB-SubCell"/>
</dbReference>
<evidence type="ECO:0000256" key="1">
    <source>
        <dbReference type="ARBA" id="ARBA00005525"/>
    </source>
</evidence>
<proteinExistence type="inferred from homology"/>
<dbReference type="SUPFAM" id="SSF48179">
    <property type="entry name" value="6-phosphogluconate dehydrogenase C-terminal domain-like"/>
    <property type="match status" value="1"/>
</dbReference>
<dbReference type="Pfam" id="PF14748">
    <property type="entry name" value="P5CR_dimer"/>
    <property type="match status" value="1"/>
</dbReference>
<comment type="function">
    <text evidence="5 6">Catalyzes the reduction of 1-pyrroline-5-carboxylate (PCA) to L-proline.</text>
</comment>
<evidence type="ECO:0000256" key="9">
    <source>
        <dbReference type="RuleBase" id="RU003903"/>
    </source>
</evidence>
<feature type="binding site" evidence="8">
    <location>
        <begin position="62"/>
        <end position="65"/>
    </location>
    <ligand>
        <name>NADP(+)</name>
        <dbReference type="ChEBI" id="CHEBI:58349"/>
    </ligand>
</feature>
<dbReference type="UniPathway" id="UPA00098">
    <property type="reaction ID" value="UER00361"/>
</dbReference>
<dbReference type="PANTHER" id="PTHR11645">
    <property type="entry name" value="PYRROLINE-5-CARBOXYLATE REDUCTASE"/>
    <property type="match status" value="1"/>
</dbReference>
<comment type="catalytic activity">
    <reaction evidence="6">
        <text>L-proline + NAD(+) = (S)-1-pyrroline-5-carboxylate + NADH + 2 H(+)</text>
        <dbReference type="Rhea" id="RHEA:14105"/>
        <dbReference type="ChEBI" id="CHEBI:15378"/>
        <dbReference type="ChEBI" id="CHEBI:17388"/>
        <dbReference type="ChEBI" id="CHEBI:57540"/>
        <dbReference type="ChEBI" id="CHEBI:57945"/>
        <dbReference type="ChEBI" id="CHEBI:60039"/>
        <dbReference type="EC" id="1.5.1.2"/>
    </reaction>
</comment>
<dbReference type="SUPFAM" id="SSF51735">
    <property type="entry name" value="NAD(P)-binding Rossmann-fold domains"/>
    <property type="match status" value="1"/>
</dbReference>
<dbReference type="PIRSF" id="PIRSF000193">
    <property type="entry name" value="Pyrrol-5-carb_rd"/>
    <property type="match status" value="1"/>
</dbReference>
<dbReference type="STRING" id="1126833.VN24_24475"/>
<dbReference type="KEGG" id="pbj:VN24_24475"/>
<dbReference type="PATRIC" id="fig|1126833.4.peg.5384"/>
<reference evidence="12 13" key="1">
    <citation type="journal article" date="2015" name="J. Biotechnol.">
        <title>Complete genome sequence of Paenibacillus beijingensis 7188(T) (=DSM 24997(T)), a novel rhizobacterium from jujube garden soil.</title>
        <authorList>
            <person name="Kwak Y."/>
            <person name="Shin J.H."/>
        </authorList>
    </citation>
    <scope>NUCLEOTIDE SEQUENCE [LARGE SCALE GENOMIC DNA]</scope>
    <source>
        <strain evidence="12 13">DSM 24997</strain>
    </source>
</reference>
<dbReference type="InterPro" id="IPR000304">
    <property type="entry name" value="Pyrroline-COOH_reductase"/>
</dbReference>
<reference evidence="13" key="2">
    <citation type="submission" date="2015-03" db="EMBL/GenBank/DDBJ databases">
        <title>Genome sequence of Paenibacillus beijingensis strain DSM 24997T.</title>
        <authorList>
            <person name="Kwak Y."/>
            <person name="Shin J.-H."/>
        </authorList>
    </citation>
    <scope>NUCLEOTIDE SEQUENCE [LARGE SCALE GENOMIC DNA]</scope>
    <source>
        <strain evidence="13">DSM 24997</strain>
    </source>
</reference>
<dbReference type="FunFam" id="1.10.3730.10:FF:000001">
    <property type="entry name" value="Pyrroline-5-carboxylate reductase"/>
    <property type="match status" value="1"/>
</dbReference>
<accession>A0A0D5NS62</accession>
<dbReference type="NCBIfam" id="TIGR00112">
    <property type="entry name" value="proC"/>
    <property type="match status" value="1"/>
</dbReference>
<sequence length="268" mass="29112">MAEAIVKGLLHKRLTTPGQIGMFNRSNAERLEQLRNQYGVYTALEQSDKEKMLQSADIIFLAIKPKDAAESLRTLAPLLNGRQMIVSLIAGLPIRTIERLLGQTVPVIRTMPNTSATVGLGATGLSFSDAVSAHQRDLAEELFRAVGMTAVVEEPQLDAVTAVSGSGPAYIYYMMETMMAAGQKLGLSPQAARELTLQTVLGAAHMVIETGEEPAELRRKVTSPNGTTQAAIETLESHRFSEAFMHAMERCMNRARELGAEIERSAGE</sequence>
<keyword evidence="4 6" id="KW-0560">Oxidoreductase</keyword>
<name>A0A0D5NS62_9BACL</name>
<dbReference type="GO" id="GO:0004735">
    <property type="term" value="F:pyrroline-5-carboxylate reductase activity"/>
    <property type="evidence" value="ECO:0007669"/>
    <property type="project" value="UniProtKB-UniRule"/>
</dbReference>
<dbReference type="InterPro" id="IPR008927">
    <property type="entry name" value="6-PGluconate_DH-like_C_sf"/>
</dbReference>
<keyword evidence="6 9" id="KW-0028">Amino-acid biosynthesis</keyword>
<feature type="domain" description="Pyrroline-5-carboxylate reductase catalytic N-terminal" evidence="10">
    <location>
        <begin position="1"/>
        <end position="91"/>
    </location>
</feature>
<dbReference type="InterPro" id="IPR029036">
    <property type="entry name" value="P5CR_dimer"/>
</dbReference>
<evidence type="ECO:0000313" key="12">
    <source>
        <dbReference type="EMBL" id="AJY78005.1"/>
    </source>
</evidence>
<evidence type="ECO:0000256" key="8">
    <source>
        <dbReference type="PIRSR" id="PIRSR000193-1"/>
    </source>
</evidence>
<dbReference type="PROSITE" id="PS00521">
    <property type="entry name" value="P5CR"/>
    <property type="match status" value="1"/>
</dbReference>
<dbReference type="EMBL" id="CP011058">
    <property type="protein sequence ID" value="AJY78005.1"/>
    <property type="molecule type" value="Genomic_DNA"/>
</dbReference>
<evidence type="ECO:0000259" key="11">
    <source>
        <dbReference type="Pfam" id="PF14748"/>
    </source>
</evidence>
<keyword evidence="6" id="KW-0963">Cytoplasm</keyword>
<dbReference type="Proteomes" id="UP000032633">
    <property type="component" value="Chromosome"/>
</dbReference>
<dbReference type="Gene3D" id="1.10.3730.10">
    <property type="entry name" value="ProC C-terminal domain-like"/>
    <property type="match status" value="1"/>
</dbReference>
<keyword evidence="2 6" id="KW-0641">Proline biosynthesis</keyword>
<dbReference type="InterPro" id="IPR036291">
    <property type="entry name" value="NAD(P)-bd_dom_sf"/>
</dbReference>
<organism evidence="12 13">
    <name type="scientific">Paenibacillus beijingensis</name>
    <dbReference type="NCBI Taxonomy" id="1126833"/>
    <lineage>
        <taxon>Bacteria</taxon>
        <taxon>Bacillati</taxon>
        <taxon>Bacillota</taxon>
        <taxon>Bacilli</taxon>
        <taxon>Bacillales</taxon>
        <taxon>Paenibacillaceae</taxon>
        <taxon>Paenibacillus</taxon>
    </lineage>
</organism>
<dbReference type="HAMAP" id="MF_01925">
    <property type="entry name" value="P5C_reductase"/>
    <property type="match status" value="1"/>
</dbReference>
<dbReference type="EC" id="1.5.1.2" evidence="6 7"/>
<gene>
    <name evidence="6" type="primary">proC</name>
    <name evidence="12" type="ORF">VN24_24475</name>
</gene>
<evidence type="ECO:0000256" key="2">
    <source>
        <dbReference type="ARBA" id="ARBA00022650"/>
    </source>
</evidence>
<comment type="similarity">
    <text evidence="1 6 9">Belongs to the pyrroline-5-carboxylate reductase family.</text>
</comment>
<dbReference type="InterPro" id="IPR053790">
    <property type="entry name" value="P5CR-like_CS"/>
</dbReference>
<protein>
    <recommendedName>
        <fullName evidence="6 7">Pyrroline-5-carboxylate reductase</fullName>
        <shortName evidence="6">P5C reductase</shortName>
        <shortName evidence="6">P5CR</shortName>
        <ecNumber evidence="6 7">1.5.1.2</ecNumber>
    </recommendedName>
    <alternativeName>
        <fullName evidence="6">PCA reductase</fullName>
    </alternativeName>
</protein>
<evidence type="ECO:0000256" key="7">
    <source>
        <dbReference type="NCBIfam" id="TIGR00112"/>
    </source>
</evidence>
<comment type="pathway">
    <text evidence="6 9">Amino-acid biosynthesis; L-proline biosynthesis; L-proline from L-glutamate 5-semialdehyde: step 1/1.</text>
</comment>
<keyword evidence="3 6" id="KW-0521">NADP</keyword>
<evidence type="ECO:0000256" key="4">
    <source>
        <dbReference type="ARBA" id="ARBA00023002"/>
    </source>
</evidence>
<evidence type="ECO:0000256" key="6">
    <source>
        <dbReference type="HAMAP-Rule" id="MF_01925"/>
    </source>
</evidence>
<dbReference type="GO" id="GO:0055129">
    <property type="term" value="P:L-proline biosynthetic process"/>
    <property type="evidence" value="ECO:0007669"/>
    <property type="project" value="UniProtKB-UniRule"/>
</dbReference>
<evidence type="ECO:0000259" key="10">
    <source>
        <dbReference type="Pfam" id="PF03807"/>
    </source>
</evidence>
<feature type="domain" description="Pyrroline-5-carboxylate reductase dimerisation" evidence="11">
    <location>
        <begin position="154"/>
        <end position="258"/>
    </location>
</feature>
<dbReference type="HOGENOM" id="CLU_042344_0_1_9"/>
<keyword evidence="13" id="KW-1185">Reference proteome</keyword>
<dbReference type="PANTHER" id="PTHR11645:SF49">
    <property type="entry name" value="PYRROLINE-5-CARBOXYLATE REDUCTASE 1"/>
    <property type="match status" value="1"/>
</dbReference>
<evidence type="ECO:0000256" key="3">
    <source>
        <dbReference type="ARBA" id="ARBA00022857"/>
    </source>
</evidence>
<comment type="catalytic activity">
    <reaction evidence="6 9">
        <text>L-proline + NADP(+) = (S)-1-pyrroline-5-carboxylate + NADPH + 2 H(+)</text>
        <dbReference type="Rhea" id="RHEA:14109"/>
        <dbReference type="ChEBI" id="CHEBI:15378"/>
        <dbReference type="ChEBI" id="CHEBI:17388"/>
        <dbReference type="ChEBI" id="CHEBI:57783"/>
        <dbReference type="ChEBI" id="CHEBI:58349"/>
        <dbReference type="ChEBI" id="CHEBI:60039"/>
        <dbReference type="EC" id="1.5.1.2"/>
    </reaction>
</comment>
<dbReference type="Gene3D" id="3.40.50.720">
    <property type="entry name" value="NAD(P)-binding Rossmann-like Domain"/>
    <property type="match status" value="1"/>
</dbReference>
<dbReference type="AlphaFoldDB" id="A0A0D5NS62"/>
<dbReference type="InterPro" id="IPR028939">
    <property type="entry name" value="P5C_Rdtase_cat_N"/>
</dbReference>
<dbReference type="Pfam" id="PF03807">
    <property type="entry name" value="F420_oxidored"/>
    <property type="match status" value="1"/>
</dbReference>